<evidence type="ECO:0000313" key="2">
    <source>
        <dbReference type="EMBL" id="CAE2313757.1"/>
    </source>
</evidence>
<sequence>MKRDAMLMRRGYQDSGLFASLFLILTFPVGTLFGLGYHVVASRSFPRSLPGFFQTPRTHIHERAKSLDKRSQARMELIHTFHAFLERDNHSLEDVGEISLGLLEISKKIQNNERVTLDDMVAIMPLLTDPNYQKHELDDNEQLIYAKILDLPTDSLLLRRGTSMYNTVLNSLIEAFMKDDYILDLVGIDKLSDSEIIWSCERRGIWVDGEDEFDIGGDEARTSYLPFKDEAERIEEMRAVLKDWITISRTIVQFEFAASVPPEEWKEFMVEKKPLLTKTFMGALGLLHG</sequence>
<organism evidence="2">
    <name type="scientific">Paramoeba aestuarina</name>
    <dbReference type="NCBI Taxonomy" id="180227"/>
    <lineage>
        <taxon>Eukaryota</taxon>
        <taxon>Amoebozoa</taxon>
        <taxon>Discosea</taxon>
        <taxon>Flabellinia</taxon>
        <taxon>Dactylopodida</taxon>
        <taxon>Paramoebidae</taxon>
        <taxon>Paramoeba</taxon>
    </lineage>
</organism>
<dbReference type="GO" id="GO:0043022">
    <property type="term" value="F:ribosome binding"/>
    <property type="evidence" value="ECO:0007669"/>
    <property type="project" value="InterPro"/>
</dbReference>
<dbReference type="Pfam" id="PF07766">
    <property type="entry name" value="LETM1_RBD"/>
    <property type="match status" value="1"/>
</dbReference>
<feature type="domain" description="Letm1 RBD" evidence="1">
    <location>
        <begin position="3"/>
        <end position="209"/>
    </location>
</feature>
<evidence type="ECO:0000259" key="1">
    <source>
        <dbReference type="Pfam" id="PF07766"/>
    </source>
</evidence>
<name>A0A7S4NXP1_9EUKA</name>
<proteinExistence type="predicted"/>
<reference evidence="2" key="1">
    <citation type="submission" date="2021-01" db="EMBL/GenBank/DDBJ databases">
        <authorList>
            <person name="Corre E."/>
            <person name="Pelletier E."/>
            <person name="Niang G."/>
            <person name="Scheremetjew M."/>
            <person name="Finn R."/>
            <person name="Kale V."/>
            <person name="Holt S."/>
            <person name="Cochrane G."/>
            <person name="Meng A."/>
            <person name="Brown T."/>
            <person name="Cohen L."/>
        </authorList>
    </citation>
    <scope>NUCLEOTIDE SEQUENCE</scope>
    <source>
        <strain evidence="2">SoJaBio B1-5/56/2</strain>
    </source>
</reference>
<dbReference type="InterPro" id="IPR033122">
    <property type="entry name" value="LETM1-like_RBD"/>
</dbReference>
<dbReference type="AlphaFoldDB" id="A0A7S4NXP1"/>
<dbReference type="EMBL" id="HBKR01023046">
    <property type="protein sequence ID" value="CAE2313757.1"/>
    <property type="molecule type" value="Transcribed_RNA"/>
</dbReference>
<protein>
    <recommendedName>
        <fullName evidence="1">Letm1 RBD domain-containing protein</fullName>
    </recommendedName>
</protein>
<gene>
    <name evidence="2" type="ORF">NAES01612_LOCUS15076</name>
</gene>
<accession>A0A7S4NXP1</accession>